<protein>
    <recommendedName>
        <fullName evidence="1">Beta-ketoacyl synthase-like N-terminal domain-containing protein</fullName>
    </recommendedName>
</protein>
<dbReference type="SUPFAM" id="SSF53901">
    <property type="entry name" value="Thiolase-like"/>
    <property type="match status" value="1"/>
</dbReference>
<dbReference type="AlphaFoldDB" id="A0A916DWN0"/>
<name>A0A916DWN0_9BACT</name>
<evidence type="ECO:0000313" key="3">
    <source>
        <dbReference type="Proteomes" id="UP001060919"/>
    </source>
</evidence>
<dbReference type="InterPro" id="IPR014030">
    <property type="entry name" value="Ketoacyl_synth_N"/>
</dbReference>
<dbReference type="Gene3D" id="3.40.47.10">
    <property type="match status" value="1"/>
</dbReference>
<reference evidence="2" key="1">
    <citation type="submission" date="2022-09" db="EMBL/GenBank/DDBJ databases">
        <title>Aureispira anguillicida sp. nov., isolated from Leptocephalus of Japanese eel Anguilla japonica.</title>
        <authorList>
            <person name="Yuasa K."/>
            <person name="Mekata T."/>
            <person name="Ikunari K."/>
        </authorList>
    </citation>
    <scope>NUCLEOTIDE SEQUENCE</scope>
    <source>
        <strain evidence="2">EL160426</strain>
        <plasmid evidence="2">pAUEa</plasmid>
    </source>
</reference>
<dbReference type="RefSeq" id="WP_264793625.1">
    <property type="nucleotide sequence ID" value="NZ_AP026868.1"/>
</dbReference>
<dbReference type="InterPro" id="IPR016039">
    <property type="entry name" value="Thiolase-like"/>
</dbReference>
<organism evidence="2 3">
    <name type="scientific">Aureispira anguillae</name>
    <dbReference type="NCBI Taxonomy" id="2864201"/>
    <lineage>
        <taxon>Bacteria</taxon>
        <taxon>Pseudomonadati</taxon>
        <taxon>Bacteroidota</taxon>
        <taxon>Saprospiria</taxon>
        <taxon>Saprospirales</taxon>
        <taxon>Saprospiraceae</taxon>
        <taxon>Aureispira</taxon>
    </lineage>
</organism>
<feature type="domain" description="Beta-ketoacyl synthase-like N-terminal" evidence="1">
    <location>
        <begin position="42"/>
        <end position="173"/>
    </location>
</feature>
<accession>A0A916DWN0</accession>
<evidence type="ECO:0000313" key="2">
    <source>
        <dbReference type="EMBL" id="BDS15636.1"/>
    </source>
</evidence>
<dbReference type="KEGG" id="aup:AsAng_0064200"/>
<dbReference type="Proteomes" id="UP001060919">
    <property type="component" value="Plasmid pAUEa"/>
</dbReference>
<evidence type="ECO:0000259" key="1">
    <source>
        <dbReference type="Pfam" id="PF00109"/>
    </source>
</evidence>
<dbReference type="GO" id="GO:0016746">
    <property type="term" value="F:acyltransferase activity"/>
    <property type="evidence" value="ECO:0007669"/>
    <property type="project" value="InterPro"/>
</dbReference>
<dbReference type="Pfam" id="PF00109">
    <property type="entry name" value="ketoacyl-synt"/>
    <property type="match status" value="1"/>
</dbReference>
<keyword evidence="2" id="KW-0614">Plasmid</keyword>
<geneLocation type="plasmid" evidence="2 3">
    <name>pAUEa</name>
</geneLocation>
<proteinExistence type="predicted"/>
<gene>
    <name evidence="2" type="ORF">AsAng_0064200</name>
</gene>
<dbReference type="EMBL" id="AP026868">
    <property type="protein sequence ID" value="BDS15636.1"/>
    <property type="molecule type" value="Genomic_DNA"/>
</dbReference>
<keyword evidence="3" id="KW-1185">Reference proteome</keyword>
<sequence>MKETATRYSYCEIKAEQIILNGDLVFEQKELGFAKFIKGAYKHFELSYPKFHKMDRLCKLAFVTANLLLQDGALDAYAPEEIGVVMANANSTLYTDTKHTDSIKDRVDYYPSPAVFVYTLPNIMVGEICIKYNIKGESVFFVSNEFDQDLLIEYSQDMLESGNAKVCLTGWVDYTESGYHAILYLIK</sequence>